<protein>
    <submittedName>
        <fullName evidence="1">Uncharacterized protein</fullName>
    </submittedName>
</protein>
<keyword evidence="2" id="KW-1185">Reference proteome</keyword>
<evidence type="ECO:0000313" key="1">
    <source>
        <dbReference type="EMBL" id="EYC43340.1"/>
    </source>
</evidence>
<name>A0A016WUJ0_9BILA</name>
<reference evidence="2" key="1">
    <citation type="journal article" date="2015" name="Nat. Genet.">
        <title>The genome and transcriptome of the zoonotic hookworm Ancylostoma ceylanicum identify infection-specific gene families.</title>
        <authorList>
            <person name="Schwarz E.M."/>
            <person name="Hu Y."/>
            <person name="Antoshechkin I."/>
            <person name="Miller M.M."/>
            <person name="Sternberg P.W."/>
            <person name="Aroian R.V."/>
        </authorList>
    </citation>
    <scope>NUCLEOTIDE SEQUENCE</scope>
    <source>
        <strain evidence="2">HY135</strain>
    </source>
</reference>
<dbReference type="AlphaFoldDB" id="A0A016WUJ0"/>
<proteinExistence type="predicted"/>
<accession>A0A016WUJ0</accession>
<organism evidence="1 2">
    <name type="scientific">Ancylostoma ceylanicum</name>
    <dbReference type="NCBI Taxonomy" id="53326"/>
    <lineage>
        <taxon>Eukaryota</taxon>
        <taxon>Metazoa</taxon>
        <taxon>Ecdysozoa</taxon>
        <taxon>Nematoda</taxon>
        <taxon>Chromadorea</taxon>
        <taxon>Rhabditida</taxon>
        <taxon>Rhabditina</taxon>
        <taxon>Rhabditomorpha</taxon>
        <taxon>Strongyloidea</taxon>
        <taxon>Ancylostomatidae</taxon>
        <taxon>Ancylostomatinae</taxon>
        <taxon>Ancylostoma</taxon>
    </lineage>
</organism>
<evidence type="ECO:0000313" key="2">
    <source>
        <dbReference type="Proteomes" id="UP000024635"/>
    </source>
</evidence>
<comment type="caution">
    <text evidence="1">The sequence shown here is derived from an EMBL/GenBank/DDBJ whole genome shotgun (WGS) entry which is preliminary data.</text>
</comment>
<gene>
    <name evidence="1" type="primary">Acey_s0497.g2506</name>
    <name evidence="1" type="ORF">Y032_0497g2506</name>
</gene>
<sequence length="85" mass="9445">MDDTELEEPSLLHTVSKEELEETLAREVEEFSGSALRFVVKGMSVEGEDAESVDKGVSWEGYHSSDDMRIVSMPDDTPANACMDF</sequence>
<dbReference type="Proteomes" id="UP000024635">
    <property type="component" value="Unassembled WGS sequence"/>
</dbReference>
<dbReference type="EMBL" id="JARK01000097">
    <property type="protein sequence ID" value="EYC43340.1"/>
    <property type="molecule type" value="Genomic_DNA"/>
</dbReference>